<dbReference type="EMBL" id="CP009438">
    <property type="protein sequence ID" value="AIR96864.1"/>
    <property type="molecule type" value="Genomic_DNA"/>
</dbReference>
<dbReference type="InterPro" id="IPR007048">
    <property type="entry name" value="IraD/Gp25-like"/>
</dbReference>
<dbReference type="KEGG" id="sgu:SGLAU_04190"/>
<protein>
    <recommendedName>
        <fullName evidence="1">IraD/Gp25-like domain-containing protein</fullName>
    </recommendedName>
</protein>
<accession>A0A089X727</accession>
<dbReference type="OrthoDB" id="9802846at2"/>
<keyword evidence="3" id="KW-1185">Reference proteome</keyword>
<reference evidence="3" key="1">
    <citation type="journal article" date="2015" name="J. Biotechnol.">
        <title>Complete genome sequence of the actinobacterium Streptomyces glaucescens GLA.O (DSM 40922) consisting of a linear chromosome and one linear plasmid.</title>
        <authorList>
            <person name="Ortseifen V."/>
            <person name="Winkler A."/>
            <person name="Albersmeier A."/>
            <person name="Wendler S."/>
            <person name="Puhler A."/>
            <person name="Kalinowski J."/>
            <person name="Ruckert C."/>
        </authorList>
    </citation>
    <scope>NUCLEOTIDE SEQUENCE [LARGE SCALE GENOMIC DNA]</scope>
    <source>
        <strain evidence="3">DSM 40922 / GLA O</strain>
    </source>
</reference>
<evidence type="ECO:0000313" key="2">
    <source>
        <dbReference type="EMBL" id="AIR96864.1"/>
    </source>
</evidence>
<dbReference type="eggNOG" id="COG3628">
    <property type="taxonomic scope" value="Bacteria"/>
</dbReference>
<proteinExistence type="predicted"/>
<evidence type="ECO:0000313" key="3">
    <source>
        <dbReference type="Proteomes" id="UP000029482"/>
    </source>
</evidence>
<dbReference type="Proteomes" id="UP000029482">
    <property type="component" value="Chromosome"/>
</dbReference>
<dbReference type="AlphaFoldDB" id="A0A089X727"/>
<feature type="domain" description="IraD/Gp25-like" evidence="1">
    <location>
        <begin position="22"/>
        <end position="104"/>
    </location>
</feature>
<organism evidence="2 3">
    <name type="scientific">Streptomyces glaucescens</name>
    <dbReference type="NCBI Taxonomy" id="1907"/>
    <lineage>
        <taxon>Bacteria</taxon>
        <taxon>Bacillati</taxon>
        <taxon>Actinomycetota</taxon>
        <taxon>Actinomycetes</taxon>
        <taxon>Kitasatosporales</taxon>
        <taxon>Streptomycetaceae</taxon>
        <taxon>Streptomyces</taxon>
    </lineage>
</organism>
<name>A0A089X727_STRGA</name>
<evidence type="ECO:0000259" key="1">
    <source>
        <dbReference type="Pfam" id="PF04965"/>
    </source>
</evidence>
<dbReference type="HOGENOM" id="CLU_133204_0_2_11"/>
<dbReference type="STRING" id="1907.SGLAU_04190"/>
<dbReference type="Gene3D" id="3.10.450.40">
    <property type="match status" value="1"/>
</dbReference>
<dbReference type="Pfam" id="PF04965">
    <property type="entry name" value="GPW_gp25"/>
    <property type="match status" value="1"/>
</dbReference>
<gene>
    <name evidence="2" type="ORF">SGLAU_04190</name>
</gene>
<sequence length="120" mass="13078">MNIDFPYHVDARGRTATTGHPDHVRDMIEQVLFTSPGERVNRPDFGCNLLDLVFAGNSPELAATLQTTAQAALQRWLGDLIAVESLTVTSREATLDVHVAYHLKPGGEPRTVTVRTGVPS</sequence>
<dbReference type="SUPFAM" id="SSF160719">
    <property type="entry name" value="gpW/gp25-like"/>
    <property type="match status" value="1"/>
</dbReference>
<dbReference type="RefSeq" id="WP_043506243.1">
    <property type="nucleotide sequence ID" value="NZ_CP009438.1"/>
</dbReference>